<accession>A0A817SWB7</accession>
<feature type="compositionally biased region" description="Pro residues" evidence="1">
    <location>
        <begin position="233"/>
        <end position="246"/>
    </location>
</feature>
<protein>
    <submittedName>
        <fullName evidence="2">Uncharacterized protein</fullName>
    </submittedName>
</protein>
<gene>
    <name evidence="2" type="ORF">TIS948_LOCUS19028</name>
</gene>
<dbReference type="OrthoDB" id="10025956at2759"/>
<comment type="caution">
    <text evidence="2">The sequence shown here is derived from an EMBL/GenBank/DDBJ whole genome shotgun (WGS) entry which is preliminary data.</text>
</comment>
<dbReference type="Proteomes" id="UP000663825">
    <property type="component" value="Unassembled WGS sequence"/>
</dbReference>
<evidence type="ECO:0000313" key="3">
    <source>
        <dbReference type="Proteomes" id="UP000663825"/>
    </source>
</evidence>
<evidence type="ECO:0000313" key="2">
    <source>
        <dbReference type="EMBL" id="CAF3308238.1"/>
    </source>
</evidence>
<evidence type="ECO:0000256" key="1">
    <source>
        <dbReference type="SAM" id="MobiDB-lite"/>
    </source>
</evidence>
<feature type="region of interest" description="Disordered" evidence="1">
    <location>
        <begin position="1"/>
        <end position="26"/>
    </location>
</feature>
<feature type="region of interest" description="Disordered" evidence="1">
    <location>
        <begin position="227"/>
        <end position="250"/>
    </location>
</feature>
<dbReference type="AlphaFoldDB" id="A0A817SWB7"/>
<sequence length="778" mass="85682">MGCTSSNQTGTTKETANAAPTTISDDGQQLINDHFRTWLKTNRPKADEYVLHDVLSTAQPSNEVEDYKSIVSKALDLLSDRHDIKSTNKLGKLVQKEIALASPKKVAHTIDILKQTADKLRNGNIQLDIEEQAKPSTPVETIIESAVLENQHTQVLSGEPGIALKEALEKARVLFYKGKQAAIFANPNGGYDVRILDENDETINHDGNLLRSIVVTEVKMRPKSKPTAVPLFTAPPPPPPPPPPIPSKLLDENEISDDFRRSIDAALKGLEAVYQTSTPPPPPPPIPSKLLDENEISDDFRRSIDAALKGLEAVYQTSTTTAANLQSMPERVQEIHVEKTAKQPQSPTTPIIVQYGVTNFSLPKSTSQEQTKLSNDLPATNDRTANLAEIVRQMGEQQKTVSEKLSKENNEDKEQGIYQADIQPKLVGLVDNMNELIMDTIDVTTCSEIADPLSSADHEKLLNINSNTESEGQIERIVKEIKEHGEKFESNNILPHIVSTVKQPSSYSLGLTSPLQNETKMTTSTSLISQPKPKLRSENRPKSFIANDEVPSKNVYNLNKQTSLDELLHLTQTGLSNPHLTTSVTKLGISTSSGKIEEEQQVPTVTAAEPLTKMPTSISQIIEEHRTIIDEPSSAAFSPPPVVTPVETHIKAKSPSHNVTYTEITHSESRDGEQSRRFISESTDQNISHDDNGEQTTTLKVITKSEFSNHPTLGDKIMEQSVQVITVKVRNETIKTTIQQATLPSTADNDITYERRPVSELVKNFEVVAATNTNNVNT</sequence>
<proteinExistence type="predicted"/>
<reference evidence="2" key="1">
    <citation type="submission" date="2021-02" db="EMBL/GenBank/DDBJ databases">
        <authorList>
            <person name="Nowell W R."/>
        </authorList>
    </citation>
    <scope>NUCLEOTIDE SEQUENCE</scope>
</reference>
<dbReference type="EMBL" id="CAJNXB010003310">
    <property type="protein sequence ID" value="CAF3308238.1"/>
    <property type="molecule type" value="Genomic_DNA"/>
</dbReference>
<organism evidence="2 3">
    <name type="scientific">Rotaria socialis</name>
    <dbReference type="NCBI Taxonomy" id="392032"/>
    <lineage>
        <taxon>Eukaryota</taxon>
        <taxon>Metazoa</taxon>
        <taxon>Spiralia</taxon>
        <taxon>Gnathifera</taxon>
        <taxon>Rotifera</taxon>
        <taxon>Eurotatoria</taxon>
        <taxon>Bdelloidea</taxon>
        <taxon>Philodinida</taxon>
        <taxon>Philodinidae</taxon>
        <taxon>Rotaria</taxon>
    </lineage>
</organism>
<name>A0A817SWB7_9BILA</name>